<dbReference type="Proteomes" id="UP000292307">
    <property type="component" value="Chromosome"/>
</dbReference>
<evidence type="ECO:0000313" key="2">
    <source>
        <dbReference type="EMBL" id="QBI02954.1"/>
    </source>
</evidence>
<keyword evidence="3" id="KW-1185">Reference proteome</keyword>
<reference evidence="2 3" key="1">
    <citation type="submission" date="2019-02" db="EMBL/GenBank/DDBJ databases">
        <title>Draft Genome Sequences of Six Type Strains of the Genus Massilia.</title>
        <authorList>
            <person name="Miess H."/>
            <person name="Frediansyhah A."/>
            <person name="Gross H."/>
        </authorList>
    </citation>
    <scope>NUCLEOTIDE SEQUENCE [LARGE SCALE GENOMIC DNA]</scope>
    <source>
        <strain evidence="2 3">DSM 17472</strain>
    </source>
</reference>
<feature type="region of interest" description="Disordered" evidence="1">
    <location>
        <begin position="39"/>
        <end position="80"/>
    </location>
</feature>
<protein>
    <submittedName>
        <fullName evidence="2">Uncharacterized protein</fullName>
    </submittedName>
</protein>
<dbReference type="EMBL" id="CP036401">
    <property type="protein sequence ID" value="QBI02954.1"/>
    <property type="molecule type" value="Genomic_DNA"/>
</dbReference>
<organism evidence="2 3">
    <name type="scientific">Pseudoduganella albidiflava</name>
    <dbReference type="NCBI Taxonomy" id="321983"/>
    <lineage>
        <taxon>Bacteria</taxon>
        <taxon>Pseudomonadati</taxon>
        <taxon>Pseudomonadota</taxon>
        <taxon>Betaproteobacteria</taxon>
        <taxon>Burkholderiales</taxon>
        <taxon>Oxalobacteraceae</taxon>
        <taxon>Telluria group</taxon>
        <taxon>Pseudoduganella</taxon>
    </lineage>
</organism>
<evidence type="ECO:0000256" key="1">
    <source>
        <dbReference type="SAM" id="MobiDB-lite"/>
    </source>
</evidence>
<name>A0ABX5RWG3_9BURK</name>
<proteinExistence type="predicted"/>
<sequence>MPDGAAMAPQPSGPQAAITWAHSFEEDEGEIQVYRPRDTFPFPPSRRGRETLVFDPAGRASAGMPGPDDRMKAPQPAAPFDIVDAGTDRLAIRKR</sequence>
<evidence type="ECO:0000313" key="3">
    <source>
        <dbReference type="Proteomes" id="UP000292307"/>
    </source>
</evidence>
<accession>A0ABX5RWG3</accession>
<gene>
    <name evidence="2" type="ORF">EYF70_20445</name>
</gene>